<proteinExistence type="predicted"/>
<sequence length="141" mass="15377">MIVEILSICDAATDYSGRLNLLGAFEGIASASAPITRESCSIAIRMRFGVLEEGKHLVAVKFVDKDDNTIGPVMNAGISVKMQKGRESGAHNLVVNLNRISFPRFGTYRIQLLVDGEWKSEIPLLVAQARARSRITGAMEN</sequence>
<keyword evidence="2" id="KW-1185">Reference proteome</keyword>
<organism evidence="1 2">
    <name type="scientific">Pelagicoccus albus</name>
    <dbReference type="NCBI Taxonomy" id="415222"/>
    <lineage>
        <taxon>Bacteria</taxon>
        <taxon>Pseudomonadati</taxon>
        <taxon>Verrucomicrobiota</taxon>
        <taxon>Opitutia</taxon>
        <taxon>Puniceicoccales</taxon>
        <taxon>Pelagicoccaceae</taxon>
        <taxon>Pelagicoccus</taxon>
    </lineage>
</organism>
<name>A0A7X1B3K0_9BACT</name>
<evidence type="ECO:0000313" key="1">
    <source>
        <dbReference type="EMBL" id="MBC2604996.1"/>
    </source>
</evidence>
<comment type="caution">
    <text evidence="1">The sequence shown here is derived from an EMBL/GenBank/DDBJ whole genome shotgun (WGS) entry which is preliminary data.</text>
</comment>
<dbReference type="EMBL" id="JACHVC010000005">
    <property type="protein sequence ID" value="MBC2604996.1"/>
    <property type="molecule type" value="Genomic_DNA"/>
</dbReference>
<reference evidence="1 2" key="1">
    <citation type="submission" date="2020-07" db="EMBL/GenBank/DDBJ databases">
        <authorList>
            <person name="Feng X."/>
        </authorList>
    </citation>
    <scope>NUCLEOTIDE SEQUENCE [LARGE SCALE GENOMIC DNA]</scope>
    <source>
        <strain evidence="1 2">JCM23202</strain>
    </source>
</reference>
<protein>
    <recommendedName>
        <fullName evidence="3">Wzt C-terminal domain-containing protein</fullName>
    </recommendedName>
</protein>
<dbReference type="Proteomes" id="UP000526501">
    <property type="component" value="Unassembled WGS sequence"/>
</dbReference>
<dbReference type="AlphaFoldDB" id="A0A7X1B3K0"/>
<accession>A0A7X1B3K0</accession>
<gene>
    <name evidence="1" type="ORF">H5P27_02965</name>
</gene>
<dbReference type="RefSeq" id="WP_185658882.1">
    <property type="nucleotide sequence ID" value="NZ_CAWPOO010000005.1"/>
</dbReference>
<dbReference type="InterPro" id="IPR054221">
    <property type="entry name" value="DUF6941"/>
</dbReference>
<dbReference type="Pfam" id="PF22091">
    <property type="entry name" value="DUF6941"/>
    <property type="match status" value="1"/>
</dbReference>
<evidence type="ECO:0000313" key="2">
    <source>
        <dbReference type="Proteomes" id="UP000526501"/>
    </source>
</evidence>
<evidence type="ECO:0008006" key="3">
    <source>
        <dbReference type="Google" id="ProtNLM"/>
    </source>
</evidence>